<feature type="active site" description="Acyl-ester intermediate" evidence="13">
    <location>
        <position position="61"/>
    </location>
</feature>
<dbReference type="PANTHER" id="PTHR21581">
    <property type="entry name" value="D-ALANYL-D-ALANINE CARBOXYPEPTIDASE"/>
    <property type="match status" value="1"/>
</dbReference>
<feature type="binding site" evidence="14">
    <location>
        <position position="228"/>
    </location>
    <ligand>
        <name>substrate</name>
    </ligand>
</feature>
<keyword evidence="6" id="KW-0645">Protease</keyword>
<evidence type="ECO:0000256" key="7">
    <source>
        <dbReference type="ARBA" id="ARBA00022729"/>
    </source>
</evidence>
<dbReference type="PANTHER" id="PTHR21581:SF6">
    <property type="entry name" value="TRAFFICKING PROTEIN PARTICLE COMPLEX SUBUNIT 12"/>
    <property type="match status" value="1"/>
</dbReference>
<dbReference type="SUPFAM" id="SSF56601">
    <property type="entry name" value="beta-lactamase/transpeptidase-like"/>
    <property type="match status" value="1"/>
</dbReference>
<dbReference type="RefSeq" id="WP_043948988.1">
    <property type="nucleotide sequence ID" value="NZ_HG966617.1"/>
</dbReference>
<dbReference type="InterPro" id="IPR012907">
    <property type="entry name" value="Peptidase_S11_C"/>
</dbReference>
<evidence type="ECO:0000256" key="1">
    <source>
        <dbReference type="ARBA" id="ARBA00003217"/>
    </source>
</evidence>
<dbReference type="EMBL" id="HG966617">
    <property type="protein sequence ID" value="CDO61099.1"/>
    <property type="molecule type" value="Genomic_DNA"/>
</dbReference>
<evidence type="ECO:0000256" key="13">
    <source>
        <dbReference type="PIRSR" id="PIRSR618044-1"/>
    </source>
</evidence>
<evidence type="ECO:0000256" key="4">
    <source>
        <dbReference type="ARBA" id="ARBA00012448"/>
    </source>
</evidence>
<evidence type="ECO:0000313" key="18">
    <source>
        <dbReference type="EMBL" id="CDO61099.1"/>
    </source>
</evidence>
<dbReference type="EC" id="3.4.16.4" evidence="4"/>
<keyword evidence="19" id="KW-1185">Reference proteome</keyword>
<evidence type="ECO:0000256" key="9">
    <source>
        <dbReference type="ARBA" id="ARBA00022960"/>
    </source>
</evidence>
<evidence type="ECO:0000256" key="14">
    <source>
        <dbReference type="PIRSR" id="PIRSR618044-2"/>
    </source>
</evidence>
<keyword evidence="8 18" id="KW-0378">Hydrolase</keyword>
<evidence type="ECO:0000256" key="12">
    <source>
        <dbReference type="ARBA" id="ARBA00034000"/>
    </source>
</evidence>
<reference evidence="18 19" key="1">
    <citation type="journal article" date="2014" name="Front. Genet.">
        <title>Genome and metabolic network of "Candidatus Phaeomarinobacter ectocarpi" Ec32, a new candidate genus of Alphaproteobacteria frequently associated with brown algae.</title>
        <authorList>
            <person name="Dittami S.M."/>
            <person name="Barbeyron T."/>
            <person name="Boyen C."/>
            <person name="Cambefort J."/>
            <person name="Collet G."/>
            <person name="Delage L."/>
            <person name="Gobet A."/>
            <person name="Groisillier A."/>
            <person name="Leblanc C."/>
            <person name="Michel G."/>
            <person name="Scornet D."/>
            <person name="Siegel A."/>
            <person name="Tapia J.E."/>
            <person name="Tonon T."/>
        </authorList>
    </citation>
    <scope>NUCLEOTIDE SEQUENCE [LARGE SCALE GENOMIC DNA]</scope>
    <source>
        <strain evidence="18 19">Ec32</strain>
    </source>
</reference>
<evidence type="ECO:0000256" key="11">
    <source>
        <dbReference type="ARBA" id="ARBA00023316"/>
    </source>
</evidence>
<dbReference type="InterPro" id="IPR001967">
    <property type="entry name" value="Peptidase_S11_N"/>
</dbReference>
<gene>
    <name evidence="18" type="ORF">BN1012_Phect2887</name>
</gene>
<feature type="domain" description="Peptidase S11 D-Ala-D-Ala carboxypeptidase A C-terminal" evidence="17">
    <location>
        <begin position="278"/>
        <end position="368"/>
    </location>
</feature>
<evidence type="ECO:0000259" key="17">
    <source>
        <dbReference type="SMART" id="SM00936"/>
    </source>
</evidence>
<keyword evidence="7 16" id="KW-0732">Signal</keyword>
<dbReference type="STRING" id="1458461.BN1012_Phect2887"/>
<sequence>MIARFTRFPAFLLAAALGAASFAIAPARAIETPATYVSLMDFATGEIIYEKQGNELMAPASMSKLMTMVMLFDALKDGRVTLDDEFVISENAWRKGGAASGSSTMFAELNSRVPVRDLIYGVIVQSGNDACIAIAEALAGSEATFAERMTERAREIGLETSTFKNSTGWPDEGHLMTANELAILARYLIETHPEFYEIYSVRDFEWNGITQANRNPLIYMNMGADGLKTGHTSVSGYGLTASAVRNGRRLVLVVNGLSSEKERANETQRLMDWAFREFRSYNLLEAGQVLERAPVWQGSSRTVPMVIATDVALTMSRDARKGMEAKVRYDGPLTAPIAEGDVIGQLVITGPGLPTRTYDLQAGTSVEALGIFGKAMSALAQLISG</sequence>
<dbReference type="KEGG" id="pect:BN1012_Phect2887"/>
<evidence type="ECO:0000313" key="19">
    <source>
        <dbReference type="Proteomes" id="UP000032160"/>
    </source>
</evidence>
<dbReference type="GO" id="GO:0006508">
    <property type="term" value="P:proteolysis"/>
    <property type="evidence" value="ECO:0007669"/>
    <property type="project" value="UniProtKB-KW"/>
</dbReference>
<keyword evidence="10" id="KW-0573">Peptidoglycan synthesis</keyword>
<dbReference type="AlphaFoldDB" id="X5MHC9"/>
<feature type="signal peptide" evidence="16">
    <location>
        <begin position="1"/>
        <end position="29"/>
    </location>
</feature>
<evidence type="ECO:0000256" key="2">
    <source>
        <dbReference type="ARBA" id="ARBA00004752"/>
    </source>
</evidence>
<dbReference type="OrthoDB" id="5291989at2"/>
<accession>X5MHC9</accession>
<dbReference type="Proteomes" id="UP000032160">
    <property type="component" value="Chromosome I"/>
</dbReference>
<dbReference type="InterPro" id="IPR037167">
    <property type="entry name" value="Peptidase_S11_C_sf"/>
</dbReference>
<feature type="chain" id="PRO_5004958911" description="serine-type D-Ala-D-Ala carboxypeptidase" evidence="16">
    <location>
        <begin position="30"/>
        <end position="385"/>
    </location>
</feature>
<keyword evidence="5 18" id="KW-0121">Carboxypeptidase</keyword>
<dbReference type="PRINTS" id="PR00725">
    <property type="entry name" value="DADACBPTASE1"/>
</dbReference>
<evidence type="ECO:0000256" key="10">
    <source>
        <dbReference type="ARBA" id="ARBA00022984"/>
    </source>
</evidence>
<proteinExistence type="inferred from homology"/>
<dbReference type="InterPro" id="IPR015956">
    <property type="entry name" value="Peniciliin-bd_prot_C_sf"/>
</dbReference>
<dbReference type="PATRIC" id="fig|1458461.3.peg.2893"/>
<dbReference type="GO" id="GO:0008360">
    <property type="term" value="P:regulation of cell shape"/>
    <property type="evidence" value="ECO:0007669"/>
    <property type="project" value="UniProtKB-KW"/>
</dbReference>
<dbReference type="InterPro" id="IPR018044">
    <property type="entry name" value="Peptidase_S11"/>
</dbReference>
<evidence type="ECO:0000256" key="8">
    <source>
        <dbReference type="ARBA" id="ARBA00022801"/>
    </source>
</evidence>
<comment type="similarity">
    <text evidence="3 15">Belongs to the peptidase S11 family.</text>
</comment>
<feature type="active site" evidence="13">
    <location>
        <position position="126"/>
    </location>
</feature>
<name>X5MHC9_9HYPH</name>
<dbReference type="Pfam" id="PF00768">
    <property type="entry name" value="Peptidase_S11"/>
    <property type="match status" value="1"/>
</dbReference>
<dbReference type="GO" id="GO:0009252">
    <property type="term" value="P:peptidoglycan biosynthetic process"/>
    <property type="evidence" value="ECO:0007669"/>
    <property type="project" value="UniProtKB-UniPathway"/>
</dbReference>
<dbReference type="SMART" id="SM00936">
    <property type="entry name" value="PBP5_C"/>
    <property type="match status" value="1"/>
</dbReference>
<evidence type="ECO:0000256" key="15">
    <source>
        <dbReference type="RuleBase" id="RU004016"/>
    </source>
</evidence>
<dbReference type="HOGENOM" id="CLU_027070_8_1_5"/>
<organism evidence="18 19">
    <name type="scientific">Candidatus Phaeomarinibacter ectocarpi</name>
    <dbReference type="NCBI Taxonomy" id="1458461"/>
    <lineage>
        <taxon>Bacteria</taxon>
        <taxon>Pseudomonadati</taxon>
        <taxon>Pseudomonadota</taxon>
        <taxon>Alphaproteobacteria</taxon>
        <taxon>Hyphomicrobiales</taxon>
        <taxon>Parvibaculaceae</taxon>
        <taxon>Candidatus Phaeomarinibacter</taxon>
    </lineage>
</organism>
<evidence type="ECO:0000256" key="16">
    <source>
        <dbReference type="SAM" id="SignalP"/>
    </source>
</evidence>
<dbReference type="GO" id="GO:0071555">
    <property type="term" value="P:cell wall organization"/>
    <property type="evidence" value="ECO:0007669"/>
    <property type="project" value="UniProtKB-KW"/>
</dbReference>
<evidence type="ECO:0000256" key="3">
    <source>
        <dbReference type="ARBA" id="ARBA00007164"/>
    </source>
</evidence>
<keyword evidence="11" id="KW-0961">Cell wall biogenesis/degradation</keyword>
<evidence type="ECO:0000256" key="6">
    <source>
        <dbReference type="ARBA" id="ARBA00022670"/>
    </source>
</evidence>
<keyword evidence="9" id="KW-0133">Cell shape</keyword>
<dbReference type="GO" id="GO:0009002">
    <property type="term" value="F:serine-type D-Ala-D-Ala carboxypeptidase activity"/>
    <property type="evidence" value="ECO:0007669"/>
    <property type="project" value="UniProtKB-EC"/>
</dbReference>
<comment type="pathway">
    <text evidence="2">Cell wall biogenesis; peptidoglycan biosynthesis.</text>
</comment>
<dbReference type="InterPro" id="IPR012338">
    <property type="entry name" value="Beta-lactam/transpept-like"/>
</dbReference>
<comment type="function">
    <text evidence="1">Removes C-terminal D-alanyl residues from sugar-peptide cell wall precursors.</text>
</comment>
<protein>
    <recommendedName>
        <fullName evidence="4">serine-type D-Ala-D-Ala carboxypeptidase</fullName>
        <ecNumber evidence="4">3.4.16.4</ecNumber>
    </recommendedName>
</protein>
<feature type="active site" description="Acyl-ester intermediate" evidence="13">
    <location>
        <position position="64"/>
    </location>
</feature>
<dbReference type="SUPFAM" id="SSF69189">
    <property type="entry name" value="Penicillin-binding protein associated domain"/>
    <property type="match status" value="1"/>
</dbReference>
<dbReference type="Gene3D" id="2.60.410.10">
    <property type="entry name" value="D-Ala-D-Ala carboxypeptidase, C-terminal domain"/>
    <property type="match status" value="1"/>
</dbReference>
<evidence type="ECO:0000256" key="5">
    <source>
        <dbReference type="ARBA" id="ARBA00022645"/>
    </source>
</evidence>
<comment type="catalytic activity">
    <reaction evidence="12">
        <text>Preferential cleavage: (Ac)2-L-Lys-D-Ala-|-D-Ala. Also transpeptidation of peptidyl-alanyl moieties that are N-acyl substituents of D-alanine.</text>
        <dbReference type="EC" id="3.4.16.4"/>
    </reaction>
</comment>
<dbReference type="UniPathway" id="UPA00219"/>
<dbReference type="Gene3D" id="3.40.710.10">
    <property type="entry name" value="DD-peptidase/beta-lactamase superfamily"/>
    <property type="match status" value="1"/>
</dbReference>
<dbReference type="Pfam" id="PF07943">
    <property type="entry name" value="PBP5_C"/>
    <property type="match status" value="1"/>
</dbReference>